<dbReference type="eggNOG" id="KOG2230">
    <property type="taxonomic scope" value="Eukaryota"/>
</dbReference>
<evidence type="ECO:0000313" key="15">
    <source>
        <dbReference type="Proteomes" id="UP000019471"/>
    </source>
</evidence>
<dbReference type="Pfam" id="PF00703">
    <property type="entry name" value="Glyco_hydro_2"/>
    <property type="match status" value="1"/>
</dbReference>
<keyword evidence="7" id="KW-0624">Polysaccharide degradation</keyword>
<evidence type="ECO:0000256" key="4">
    <source>
        <dbReference type="ARBA" id="ARBA00022801"/>
    </source>
</evidence>
<protein>
    <recommendedName>
        <fullName evidence="9">Beta-mannosidase B</fullName>
        <ecNumber evidence="3">3.2.1.25</ecNumber>
    </recommendedName>
    <alternativeName>
        <fullName evidence="10">Mannanase B</fullName>
    </alternativeName>
</protein>
<comment type="caution">
    <text evidence="14">The sequence shown here is derived from an EMBL/GenBank/DDBJ whole genome shotgun (WGS) entry which is preliminary data.</text>
</comment>
<dbReference type="HOGENOM" id="CLU_005015_1_1_1"/>
<name>W9X5Y9_9EURO</name>
<dbReference type="EC" id="3.2.1.25" evidence="3"/>
<keyword evidence="5" id="KW-0119">Carbohydrate metabolism</keyword>
<feature type="domain" description="Glycoside hydrolase family 2 immunoglobulin-like beta-sandwich" evidence="11">
    <location>
        <begin position="205"/>
        <end position="311"/>
    </location>
</feature>
<dbReference type="PANTHER" id="PTHR43730">
    <property type="entry name" value="BETA-MANNOSIDASE"/>
    <property type="match status" value="1"/>
</dbReference>
<dbReference type="Gene3D" id="3.20.20.80">
    <property type="entry name" value="Glycosidases"/>
    <property type="match status" value="1"/>
</dbReference>
<comment type="catalytic activity">
    <reaction evidence="1">
        <text>Hydrolysis of terminal, non-reducing beta-D-mannose residues in beta-D-mannosides.</text>
        <dbReference type="EC" id="3.2.1.25"/>
    </reaction>
</comment>
<accession>W9X5Y9</accession>
<evidence type="ECO:0000256" key="5">
    <source>
        <dbReference type="ARBA" id="ARBA00023277"/>
    </source>
</evidence>
<reference evidence="14 15" key="1">
    <citation type="submission" date="2013-03" db="EMBL/GenBank/DDBJ databases">
        <title>The Genome Sequence of Cladophialophora psammophila CBS 110553.</title>
        <authorList>
            <consortium name="The Broad Institute Genomics Platform"/>
            <person name="Cuomo C."/>
            <person name="de Hoog S."/>
            <person name="Gorbushina A."/>
            <person name="Walker B."/>
            <person name="Young S.K."/>
            <person name="Zeng Q."/>
            <person name="Gargeya S."/>
            <person name="Fitzgerald M."/>
            <person name="Haas B."/>
            <person name="Abouelleil A."/>
            <person name="Allen A.W."/>
            <person name="Alvarado L."/>
            <person name="Arachchi H.M."/>
            <person name="Berlin A.M."/>
            <person name="Chapman S.B."/>
            <person name="Gainer-Dewar J."/>
            <person name="Goldberg J."/>
            <person name="Griggs A."/>
            <person name="Gujja S."/>
            <person name="Hansen M."/>
            <person name="Howarth C."/>
            <person name="Imamovic A."/>
            <person name="Ireland A."/>
            <person name="Larimer J."/>
            <person name="McCowan C."/>
            <person name="Murphy C."/>
            <person name="Pearson M."/>
            <person name="Poon T.W."/>
            <person name="Priest M."/>
            <person name="Roberts A."/>
            <person name="Saif S."/>
            <person name="Shea T."/>
            <person name="Sisk P."/>
            <person name="Sykes S."/>
            <person name="Wortman J."/>
            <person name="Nusbaum C."/>
            <person name="Birren B."/>
        </authorList>
    </citation>
    <scope>NUCLEOTIDE SEQUENCE [LARGE SCALE GENOMIC DNA]</scope>
    <source>
        <strain evidence="14 15">CBS 110553</strain>
    </source>
</reference>
<evidence type="ECO:0000256" key="9">
    <source>
        <dbReference type="ARBA" id="ARBA00041069"/>
    </source>
</evidence>
<evidence type="ECO:0000256" key="1">
    <source>
        <dbReference type="ARBA" id="ARBA00000829"/>
    </source>
</evidence>
<proteinExistence type="inferred from homology"/>
<dbReference type="GeneID" id="19185111"/>
<dbReference type="SUPFAM" id="SSF49303">
    <property type="entry name" value="beta-Galactosidase/glucuronidase domain"/>
    <property type="match status" value="2"/>
</dbReference>
<dbReference type="RefSeq" id="XP_007739184.1">
    <property type="nucleotide sequence ID" value="XM_007740994.1"/>
</dbReference>
<evidence type="ECO:0000313" key="14">
    <source>
        <dbReference type="EMBL" id="EXJ75867.1"/>
    </source>
</evidence>
<evidence type="ECO:0000256" key="7">
    <source>
        <dbReference type="ARBA" id="ARBA00023326"/>
    </source>
</evidence>
<evidence type="ECO:0000256" key="6">
    <source>
        <dbReference type="ARBA" id="ARBA00023295"/>
    </source>
</evidence>
<evidence type="ECO:0000256" key="2">
    <source>
        <dbReference type="ARBA" id="ARBA00004740"/>
    </source>
</evidence>
<dbReference type="InterPro" id="IPR054593">
    <property type="entry name" value="Beta-mannosidase-like_N2"/>
</dbReference>
<dbReference type="SUPFAM" id="SSF51445">
    <property type="entry name" value="(Trans)glycosidases"/>
    <property type="match status" value="1"/>
</dbReference>
<dbReference type="AlphaFoldDB" id="W9X5Y9"/>
<comment type="similarity">
    <text evidence="8">Belongs to the glycosyl hydrolase 2 family. Beta-mannosidase B subfamily.</text>
</comment>
<evidence type="ECO:0000259" key="13">
    <source>
        <dbReference type="Pfam" id="PF22666"/>
    </source>
</evidence>
<keyword evidence="15" id="KW-1185">Reference proteome</keyword>
<dbReference type="Pfam" id="PF22666">
    <property type="entry name" value="Glyco_hydro_2_N2"/>
    <property type="match status" value="1"/>
</dbReference>
<evidence type="ECO:0000256" key="8">
    <source>
        <dbReference type="ARBA" id="ARBA00038429"/>
    </source>
</evidence>
<keyword evidence="6" id="KW-0326">Glycosidase</keyword>
<dbReference type="InterPro" id="IPR050887">
    <property type="entry name" value="Beta-mannosidase_GH2"/>
</dbReference>
<organism evidence="14 15">
    <name type="scientific">Cladophialophora psammophila CBS 110553</name>
    <dbReference type="NCBI Taxonomy" id="1182543"/>
    <lineage>
        <taxon>Eukaryota</taxon>
        <taxon>Fungi</taxon>
        <taxon>Dikarya</taxon>
        <taxon>Ascomycota</taxon>
        <taxon>Pezizomycotina</taxon>
        <taxon>Eurotiomycetes</taxon>
        <taxon>Chaetothyriomycetidae</taxon>
        <taxon>Chaetothyriales</taxon>
        <taxon>Herpotrichiellaceae</taxon>
        <taxon>Cladophialophora</taxon>
    </lineage>
</organism>
<dbReference type="Pfam" id="PF17786">
    <property type="entry name" value="Mannosidase_ig"/>
    <property type="match status" value="1"/>
</dbReference>
<gene>
    <name evidence="14" type="ORF">A1O5_00374</name>
</gene>
<dbReference type="InterPro" id="IPR013783">
    <property type="entry name" value="Ig-like_fold"/>
</dbReference>
<dbReference type="InterPro" id="IPR008979">
    <property type="entry name" value="Galactose-bd-like_sf"/>
</dbReference>
<dbReference type="GO" id="GO:0004567">
    <property type="term" value="F:beta-mannosidase activity"/>
    <property type="evidence" value="ECO:0007669"/>
    <property type="project" value="UniProtKB-EC"/>
</dbReference>
<feature type="domain" description="Mannosidase Ig/CBM-like" evidence="12">
    <location>
        <begin position="696"/>
        <end position="788"/>
    </location>
</feature>
<dbReference type="InterPro" id="IPR036156">
    <property type="entry name" value="Beta-gal/glucu_dom_sf"/>
</dbReference>
<dbReference type="Gene3D" id="2.60.120.260">
    <property type="entry name" value="Galactose-binding domain-like"/>
    <property type="match status" value="1"/>
</dbReference>
<keyword evidence="4" id="KW-0378">Hydrolase</keyword>
<comment type="pathway">
    <text evidence="2">Glycan metabolism; N-glycan degradation.</text>
</comment>
<feature type="domain" description="Beta-mannosidase-like galactose-binding" evidence="13">
    <location>
        <begin position="15"/>
        <end position="194"/>
    </location>
</feature>
<dbReference type="InterPro" id="IPR006102">
    <property type="entry name" value="Ig-like_GH2"/>
</dbReference>
<dbReference type="EMBL" id="AMGX01000001">
    <property type="protein sequence ID" value="EXJ75867.1"/>
    <property type="molecule type" value="Genomic_DNA"/>
</dbReference>
<dbReference type="Gene3D" id="2.60.40.10">
    <property type="entry name" value="Immunoglobulins"/>
    <property type="match status" value="1"/>
</dbReference>
<dbReference type="GO" id="GO:0000272">
    <property type="term" value="P:polysaccharide catabolic process"/>
    <property type="evidence" value="ECO:0007669"/>
    <property type="project" value="UniProtKB-KW"/>
</dbReference>
<sequence>MAAKQRHALAARWKWRLADANGISKTDSILDPKTWTPVTAFPSVVQMELLAKNIIPDPNLGENERQIQWVGGMDWEYSCSFPTPNGLGNSGIADLVFEGLDTFATVSLNGREILKSDNMFIPYRVDVTSHLNPEGQENELLILFESALKKGDELEAKFGPRKQVIRDKRRNHIRKAQYHWGWDWGPVIVTAGPYMPIYLETYTARLDDVYITTELAGDHSTATLTIGVQAAGPPARVAKVSILDQALSQVSQEFDIALDNSKKGSARVTIVEPKLWWPNGQGPQHLYNVSVSLLDESSGQLDASTIRYGIRTIKVIQRPLDNAPGKTFLFNVNGRDIFCQGGNWIPGDNLLPTMTRERYFDWIRLSKYHHLNMIRVWGGGIYETEDFFDACDEMGMLVWHDYAFACGDYPVHKEFLDSVKAEAEAQTIRMRNRASLALLCGNNEDFGIQDFFGEPYDFKDHKGPFENSTFPARKIYLDLLPKVCENLCPTVQYWPSSPWGEEGVNASDTTFGDLHQWAVWHGPQHSYQKYGELSGRFVSEFGMHGFPIMRTVDVFAPDPKDRHPQSRTIDCHNKGHGAETRIARYLSENFRYDMKLENFAYCSQLLQSEAYGYALRDWKRKFGGKGKEECAGAIIWQLNDVYPVTSWAYIDYYLRPKPAFYTIRRNFAPISVGIERTPRSRWIDEDKPKDSYIPNFALFAHNTTSDEVKCTLEMRAYDLHSGKAVDLNWAGVSSEVTLSAGYNTELGSLEPHSSWTEESLIILDASLIDPSSKKVLARFTDWPEPYRYLQWPTDTRVTVSVQSVKNDRTNTNFNDTHFENLVTVTTNQPLKGCWLEPVYDGSEKEDEPEPLWDDNMFDILPGQEVKVGVNGLRGRNVNVRFLADWEVGQQLPATTAKAHL</sequence>
<dbReference type="PANTHER" id="PTHR43730:SF1">
    <property type="entry name" value="BETA-MANNOSIDASE"/>
    <property type="match status" value="1"/>
</dbReference>
<evidence type="ECO:0000256" key="3">
    <source>
        <dbReference type="ARBA" id="ARBA00012754"/>
    </source>
</evidence>
<dbReference type="SUPFAM" id="SSF49785">
    <property type="entry name" value="Galactose-binding domain-like"/>
    <property type="match status" value="1"/>
</dbReference>
<evidence type="ECO:0000259" key="12">
    <source>
        <dbReference type="Pfam" id="PF17786"/>
    </source>
</evidence>
<dbReference type="Proteomes" id="UP000019471">
    <property type="component" value="Unassembled WGS sequence"/>
</dbReference>
<dbReference type="InterPro" id="IPR017853">
    <property type="entry name" value="GH"/>
</dbReference>
<dbReference type="OrthoDB" id="2866996at2759"/>
<dbReference type="STRING" id="1182543.W9X5Y9"/>
<dbReference type="GO" id="GO:0006516">
    <property type="term" value="P:glycoprotein catabolic process"/>
    <property type="evidence" value="ECO:0007669"/>
    <property type="project" value="TreeGrafter"/>
</dbReference>
<dbReference type="InterPro" id="IPR041447">
    <property type="entry name" value="Mannosidase_ig"/>
</dbReference>
<dbReference type="FunFam" id="3.20.20.80:FF:000050">
    <property type="entry name" value="Beta-mannosidase B"/>
    <property type="match status" value="1"/>
</dbReference>
<evidence type="ECO:0000256" key="10">
    <source>
        <dbReference type="ARBA" id="ARBA00041614"/>
    </source>
</evidence>
<evidence type="ECO:0000259" key="11">
    <source>
        <dbReference type="Pfam" id="PF00703"/>
    </source>
</evidence>